<accession>A0A0A8XP06</accession>
<evidence type="ECO:0000313" key="1">
    <source>
        <dbReference type="EMBL" id="JAD15326.1"/>
    </source>
</evidence>
<proteinExistence type="predicted"/>
<dbReference type="EMBL" id="GBRH01282569">
    <property type="protein sequence ID" value="JAD15326.1"/>
    <property type="molecule type" value="Transcribed_RNA"/>
</dbReference>
<organism evidence="1">
    <name type="scientific">Arundo donax</name>
    <name type="common">Giant reed</name>
    <name type="synonym">Donax arundinaceus</name>
    <dbReference type="NCBI Taxonomy" id="35708"/>
    <lineage>
        <taxon>Eukaryota</taxon>
        <taxon>Viridiplantae</taxon>
        <taxon>Streptophyta</taxon>
        <taxon>Embryophyta</taxon>
        <taxon>Tracheophyta</taxon>
        <taxon>Spermatophyta</taxon>
        <taxon>Magnoliopsida</taxon>
        <taxon>Liliopsida</taxon>
        <taxon>Poales</taxon>
        <taxon>Poaceae</taxon>
        <taxon>PACMAD clade</taxon>
        <taxon>Arundinoideae</taxon>
        <taxon>Arundineae</taxon>
        <taxon>Arundo</taxon>
    </lineage>
</organism>
<sequence length="82" mass="9300">MLIKPSSKEHSSGNITISNRVYIQPNTETQIVSLQLICNITMSSNKIYIPRLLLGSTNVIYRRKTNKEKYSVACAQNENGFH</sequence>
<reference evidence="1" key="2">
    <citation type="journal article" date="2015" name="Data Brief">
        <title>Shoot transcriptome of the giant reed, Arundo donax.</title>
        <authorList>
            <person name="Barrero R.A."/>
            <person name="Guerrero F.D."/>
            <person name="Moolhuijzen P."/>
            <person name="Goolsby J.A."/>
            <person name="Tidwell J."/>
            <person name="Bellgard S.E."/>
            <person name="Bellgard M.I."/>
        </authorList>
    </citation>
    <scope>NUCLEOTIDE SEQUENCE</scope>
    <source>
        <tissue evidence="1">Shoot tissue taken approximately 20 cm above the soil surface</tissue>
    </source>
</reference>
<protein>
    <submittedName>
        <fullName evidence="1">Uncharacterized protein</fullName>
    </submittedName>
</protein>
<name>A0A0A8XP06_ARUDO</name>
<dbReference type="AlphaFoldDB" id="A0A0A8XP06"/>
<reference evidence="1" key="1">
    <citation type="submission" date="2014-09" db="EMBL/GenBank/DDBJ databases">
        <authorList>
            <person name="Magalhaes I.L.F."/>
            <person name="Oliveira U."/>
            <person name="Santos F.R."/>
            <person name="Vidigal T.H.D.A."/>
            <person name="Brescovit A.D."/>
            <person name="Santos A.J."/>
        </authorList>
    </citation>
    <scope>NUCLEOTIDE SEQUENCE</scope>
    <source>
        <tissue evidence="1">Shoot tissue taken approximately 20 cm above the soil surface</tissue>
    </source>
</reference>